<gene>
    <name evidence="2" type="primary">LOC106074455</name>
</gene>
<dbReference type="Proteomes" id="UP001165740">
    <property type="component" value="Chromosome 9"/>
</dbReference>
<dbReference type="OMA" id="FSITRIM"/>
<dbReference type="AlphaFoldDB" id="A0A9W3B885"/>
<dbReference type="PROSITE" id="PS51257">
    <property type="entry name" value="PROKAR_LIPOPROTEIN"/>
    <property type="match status" value="1"/>
</dbReference>
<proteinExistence type="predicted"/>
<accession>A0A9W3B885</accession>
<evidence type="ECO:0000313" key="2">
    <source>
        <dbReference type="RefSeq" id="XP_055895757.1"/>
    </source>
</evidence>
<dbReference type="OrthoDB" id="5373426at2759"/>
<evidence type="ECO:0000313" key="1">
    <source>
        <dbReference type="Proteomes" id="UP001165740"/>
    </source>
</evidence>
<keyword evidence="1" id="KW-1185">Reference proteome</keyword>
<name>A0A9W3B885_BIOGL</name>
<dbReference type="GeneID" id="106074455"/>
<sequence length="411" mass="47906">MLFTRRRSSCGWIACVTCLFSACLLLLINNFLGKRWMALVYFSEDQDRARLTYGHFTSCPDVLNRMVVGHWSNRNYTAQELEEVESGVLRLRQFHKIPDSLQRNDSRCGNIGLEGLFVFRALCNPKGPTPCCYNNVCANKTVQECQCPQCYDFRTKLHAELADWIPDDPTCKILKFQTKKEVCDVLHNTTLYFVGDSFIRQLYISVLGLFDKNDTYKVFAKHIKKDMLDKCDKYYRYISECRRYINTELMECNNSTVLRCIERYRATTIDSVLTEMRSLQGKPNSWFIAGFGNHDGYNLTYLQEKLIDPLLTEAKRNEWPKLVWFEPHAPGLMKTPHIPHQLAPYRIPFNAKVKELMEKHRIPNLRFYSLTEPVLSYDGAHYGKGVNDVKVQILLNFLLEQRTKLNSLEPV</sequence>
<dbReference type="RefSeq" id="XP_055895757.1">
    <property type="nucleotide sequence ID" value="XM_056039782.1"/>
</dbReference>
<reference evidence="2" key="1">
    <citation type="submission" date="2025-08" db="UniProtKB">
        <authorList>
            <consortium name="RefSeq"/>
        </authorList>
    </citation>
    <scope>IDENTIFICATION</scope>
</reference>
<protein>
    <submittedName>
        <fullName evidence="2">Uncharacterized protein LOC106074455 isoform X1</fullName>
    </submittedName>
</protein>
<organism evidence="1 2">
    <name type="scientific">Biomphalaria glabrata</name>
    <name type="common">Bloodfluke planorb</name>
    <name type="synonym">Freshwater snail</name>
    <dbReference type="NCBI Taxonomy" id="6526"/>
    <lineage>
        <taxon>Eukaryota</taxon>
        <taxon>Metazoa</taxon>
        <taxon>Spiralia</taxon>
        <taxon>Lophotrochozoa</taxon>
        <taxon>Mollusca</taxon>
        <taxon>Gastropoda</taxon>
        <taxon>Heterobranchia</taxon>
        <taxon>Euthyneura</taxon>
        <taxon>Panpulmonata</taxon>
        <taxon>Hygrophila</taxon>
        <taxon>Lymnaeoidea</taxon>
        <taxon>Planorbidae</taxon>
        <taxon>Biomphalaria</taxon>
    </lineage>
</organism>